<feature type="transmembrane region" description="Helical" evidence="1">
    <location>
        <begin position="208"/>
        <end position="228"/>
    </location>
</feature>
<dbReference type="EMBL" id="JACOFT010000001">
    <property type="protein sequence ID" value="MBC3809983.1"/>
    <property type="molecule type" value="Genomic_DNA"/>
</dbReference>
<dbReference type="Proteomes" id="UP000637632">
    <property type="component" value="Unassembled WGS sequence"/>
</dbReference>
<dbReference type="Pfam" id="PF02518">
    <property type="entry name" value="HATPase_c"/>
    <property type="match status" value="1"/>
</dbReference>
<dbReference type="Pfam" id="PF06580">
    <property type="entry name" value="His_kinase"/>
    <property type="match status" value="1"/>
</dbReference>
<evidence type="ECO:0000313" key="4">
    <source>
        <dbReference type="Proteomes" id="UP000637632"/>
    </source>
</evidence>
<keyword evidence="4" id="KW-1185">Reference proteome</keyword>
<dbReference type="PANTHER" id="PTHR34220">
    <property type="entry name" value="SENSOR HISTIDINE KINASE YPDA"/>
    <property type="match status" value="1"/>
</dbReference>
<dbReference type="InterPro" id="IPR050640">
    <property type="entry name" value="Bact_2-comp_sensor_kinase"/>
</dbReference>
<dbReference type="SUPFAM" id="SSF55874">
    <property type="entry name" value="ATPase domain of HSP90 chaperone/DNA topoisomerase II/histidine kinase"/>
    <property type="match status" value="1"/>
</dbReference>
<dbReference type="SMART" id="SM00387">
    <property type="entry name" value="HATPase_c"/>
    <property type="match status" value="1"/>
</dbReference>
<dbReference type="InterPro" id="IPR036890">
    <property type="entry name" value="HATPase_C_sf"/>
</dbReference>
<feature type="domain" description="Histidine kinase/HSP90-like ATPase" evidence="2">
    <location>
        <begin position="349"/>
        <end position="462"/>
    </location>
</feature>
<keyword evidence="1" id="KW-0472">Membrane</keyword>
<keyword evidence="1" id="KW-1133">Transmembrane helix</keyword>
<feature type="transmembrane region" description="Helical" evidence="1">
    <location>
        <begin position="112"/>
        <end position="133"/>
    </location>
</feature>
<dbReference type="GO" id="GO:0016301">
    <property type="term" value="F:kinase activity"/>
    <property type="evidence" value="ECO:0007669"/>
    <property type="project" value="UniProtKB-KW"/>
</dbReference>
<proteinExistence type="predicted"/>
<sequence length="467" mass="51385">MSATSAIDLPPSVNEEILPPEVSARSESWLTRARNYPVFSRTWYRYRARAWMGTLIPSLLLIFLIDAARGADWRTFFVVWIPLSLAGTAMHLGGAALAVWVRQRGYAEKKEWRCLITVLCAGLLCSLLLFFAARQATQQLLHYEAPMLTALKLHYSGSPDSAKTTAATPAGNWLSEFKAGFEQGFQDGKQNRAPRPPDIAGSDFWKGFYIGLVLSSVCIYLSGGYDLWLFSRQRNMLKVAQSKRASEQAQAMQRETELRLSVLAAQVEPHFLFNTLAGVRSAISTEPARAVAIVDHLVDYLRATIPQMRDDGGSVQSRLSKQLDAVHAYLSLMQARIPRLSFSVESQIADAAVPPLMLISLVENAIKHGIEPKVGAAHIAVTVRVIETQEMQETQETPEPRMLEMRVEDDGVGFGGHNSGSGIGLANIHQRLAAMYGERASLLLKARPEGGVAAIITIPLEKQTEAA</sequence>
<accession>A0ABR6XB96</accession>
<keyword evidence="3" id="KW-0418">Kinase</keyword>
<gene>
    <name evidence="3" type="ORF">H8K26_00900</name>
</gene>
<dbReference type="Gene3D" id="3.30.565.10">
    <property type="entry name" value="Histidine kinase-like ATPase, C-terminal domain"/>
    <property type="match status" value="1"/>
</dbReference>
<feature type="transmembrane region" description="Helical" evidence="1">
    <location>
        <begin position="77"/>
        <end position="100"/>
    </location>
</feature>
<reference evidence="3 4" key="1">
    <citation type="submission" date="2020-08" db="EMBL/GenBank/DDBJ databases">
        <title>Novel species isolated from subtropical streams in China.</title>
        <authorList>
            <person name="Lu H."/>
        </authorList>
    </citation>
    <scope>NUCLEOTIDE SEQUENCE [LARGE SCALE GENOMIC DNA]</scope>
    <source>
        <strain evidence="3 4">CCTCC AB 2015119</strain>
    </source>
</reference>
<evidence type="ECO:0000259" key="2">
    <source>
        <dbReference type="SMART" id="SM00387"/>
    </source>
</evidence>
<dbReference type="InterPro" id="IPR010559">
    <property type="entry name" value="Sig_transdc_His_kin_internal"/>
</dbReference>
<organism evidence="3 4">
    <name type="scientific">Undibacterium aquatile</name>
    <dbReference type="NCBI Taxonomy" id="1537398"/>
    <lineage>
        <taxon>Bacteria</taxon>
        <taxon>Pseudomonadati</taxon>
        <taxon>Pseudomonadota</taxon>
        <taxon>Betaproteobacteria</taxon>
        <taxon>Burkholderiales</taxon>
        <taxon>Oxalobacteraceae</taxon>
        <taxon>Undibacterium</taxon>
    </lineage>
</organism>
<evidence type="ECO:0000313" key="3">
    <source>
        <dbReference type="EMBL" id="MBC3809983.1"/>
    </source>
</evidence>
<comment type="caution">
    <text evidence="3">The sequence shown here is derived from an EMBL/GenBank/DDBJ whole genome shotgun (WGS) entry which is preliminary data.</text>
</comment>
<keyword evidence="1" id="KW-0812">Transmembrane</keyword>
<dbReference type="InterPro" id="IPR003594">
    <property type="entry name" value="HATPase_dom"/>
</dbReference>
<name>A0ABR6XB96_9BURK</name>
<dbReference type="PANTHER" id="PTHR34220:SF9">
    <property type="entry name" value="SIGNAL TRANSDUCTION HISTIDINE KINASE INTERNAL REGION DOMAIN-CONTAINING PROTEIN"/>
    <property type="match status" value="1"/>
</dbReference>
<feature type="transmembrane region" description="Helical" evidence="1">
    <location>
        <begin position="50"/>
        <end position="71"/>
    </location>
</feature>
<protein>
    <submittedName>
        <fullName evidence="3">Histidine kinase</fullName>
    </submittedName>
</protein>
<evidence type="ECO:0000256" key="1">
    <source>
        <dbReference type="SAM" id="Phobius"/>
    </source>
</evidence>
<keyword evidence="3" id="KW-0808">Transferase</keyword>
<dbReference type="RefSeq" id="WP_190476662.1">
    <property type="nucleotide sequence ID" value="NZ_JACOFT010000001.1"/>
</dbReference>